<proteinExistence type="predicted"/>
<evidence type="ECO:0000313" key="1">
    <source>
        <dbReference type="EMBL" id="KAK6505009.1"/>
    </source>
</evidence>
<evidence type="ECO:0000313" key="2">
    <source>
        <dbReference type="Proteomes" id="UP001370758"/>
    </source>
</evidence>
<comment type="caution">
    <text evidence="1">The sequence shown here is derived from an EMBL/GenBank/DDBJ whole genome shotgun (WGS) entry which is preliminary data.</text>
</comment>
<organism evidence="1 2">
    <name type="scientific">Arthrobotrys musiformis</name>
    <dbReference type="NCBI Taxonomy" id="47236"/>
    <lineage>
        <taxon>Eukaryota</taxon>
        <taxon>Fungi</taxon>
        <taxon>Dikarya</taxon>
        <taxon>Ascomycota</taxon>
        <taxon>Pezizomycotina</taxon>
        <taxon>Orbiliomycetes</taxon>
        <taxon>Orbiliales</taxon>
        <taxon>Orbiliaceae</taxon>
        <taxon>Arthrobotrys</taxon>
    </lineage>
</organism>
<protein>
    <submittedName>
        <fullName evidence="1">Uncharacterized protein</fullName>
    </submittedName>
</protein>
<gene>
    <name evidence="1" type="ORF">TWF481_006941</name>
</gene>
<keyword evidence="2" id="KW-1185">Reference proteome</keyword>
<dbReference type="Proteomes" id="UP001370758">
    <property type="component" value="Unassembled WGS sequence"/>
</dbReference>
<sequence>MPSTIPYDPSLVLGQVVDQGALGIVKQIADQQGPVDAAQAQLNSAIASRRSLDMLKVELANMHIDPGNLHENAERLDADIKGYAKIP</sequence>
<dbReference type="AlphaFoldDB" id="A0AAV9W9Z3"/>
<dbReference type="EMBL" id="JAVHJL010000004">
    <property type="protein sequence ID" value="KAK6505009.1"/>
    <property type="molecule type" value="Genomic_DNA"/>
</dbReference>
<reference evidence="1 2" key="1">
    <citation type="submission" date="2023-08" db="EMBL/GenBank/DDBJ databases">
        <authorList>
            <person name="Palmer J.M."/>
        </authorList>
    </citation>
    <scope>NUCLEOTIDE SEQUENCE [LARGE SCALE GENOMIC DNA]</scope>
    <source>
        <strain evidence="1 2">TWF481</strain>
    </source>
</reference>
<name>A0AAV9W9Z3_9PEZI</name>
<accession>A0AAV9W9Z3</accession>